<evidence type="ECO:0000256" key="9">
    <source>
        <dbReference type="ARBA" id="ARBA00022679"/>
    </source>
</evidence>
<dbReference type="InterPro" id="IPR029016">
    <property type="entry name" value="GAF-like_dom_sf"/>
</dbReference>
<dbReference type="Gene3D" id="3.30.565.10">
    <property type="entry name" value="Histidine kinase-like ATPase, C-terminal domain"/>
    <property type="match status" value="1"/>
</dbReference>
<dbReference type="Gene3D" id="3.40.50.2300">
    <property type="match status" value="1"/>
</dbReference>
<dbReference type="SMART" id="SM00086">
    <property type="entry name" value="PAC"/>
    <property type="match status" value="4"/>
</dbReference>
<dbReference type="InterPro" id="IPR001789">
    <property type="entry name" value="Sig_transdc_resp-reg_receiver"/>
</dbReference>
<dbReference type="InterPro" id="IPR001610">
    <property type="entry name" value="PAC"/>
</dbReference>
<dbReference type="PROSITE" id="PS50113">
    <property type="entry name" value="PAC"/>
    <property type="match status" value="4"/>
</dbReference>
<dbReference type="PROSITE" id="PS50110">
    <property type="entry name" value="RESPONSE_REGULATORY"/>
    <property type="match status" value="1"/>
</dbReference>
<dbReference type="NCBIfam" id="TIGR00229">
    <property type="entry name" value="sensory_box"/>
    <property type="match status" value="4"/>
</dbReference>
<protein>
    <recommendedName>
        <fullName evidence="3">Blue-light-activated histidine kinase</fullName>
        <ecNumber evidence="2">2.7.13.3</ecNumber>
    </recommendedName>
</protein>
<dbReference type="Pfam" id="PF08448">
    <property type="entry name" value="PAS_4"/>
    <property type="match status" value="1"/>
</dbReference>
<dbReference type="Pfam" id="PF00072">
    <property type="entry name" value="Response_reg"/>
    <property type="match status" value="1"/>
</dbReference>
<dbReference type="FunFam" id="3.30.450.20:FF:000099">
    <property type="entry name" value="Sensory box sensor histidine kinase"/>
    <property type="match status" value="2"/>
</dbReference>
<dbReference type="OrthoDB" id="341208at2"/>
<dbReference type="SUPFAM" id="SSF55785">
    <property type="entry name" value="PYP-like sensor domain (PAS domain)"/>
    <property type="match status" value="5"/>
</dbReference>
<dbReference type="EMBL" id="CP027668">
    <property type="protein sequence ID" value="AVO44162.1"/>
    <property type="molecule type" value="Genomic_DNA"/>
</dbReference>
<keyword evidence="8" id="KW-0288">FMN</keyword>
<feature type="modified residue" description="4-aspartylphosphate" evidence="15">
    <location>
        <position position="1103"/>
    </location>
</feature>
<feature type="domain" description="PAS" evidence="17">
    <location>
        <begin position="709"/>
        <end position="780"/>
    </location>
</feature>
<keyword evidence="9" id="KW-0808">Transferase</keyword>
<evidence type="ECO:0000256" key="12">
    <source>
        <dbReference type="ARBA" id="ARBA00022840"/>
    </source>
</evidence>
<keyword evidence="20" id="KW-1185">Reference proteome</keyword>
<proteinExistence type="predicted"/>
<evidence type="ECO:0000259" key="18">
    <source>
        <dbReference type="PROSITE" id="PS50113"/>
    </source>
</evidence>
<comment type="catalytic activity">
    <reaction evidence="1">
        <text>ATP + protein L-histidine = ADP + protein N-phospho-L-histidine.</text>
        <dbReference type="EC" id="2.7.13.3"/>
    </reaction>
</comment>
<evidence type="ECO:0000256" key="15">
    <source>
        <dbReference type="PROSITE-ProRule" id="PRU00169"/>
    </source>
</evidence>
<keyword evidence="5 15" id="KW-0597">Phosphoprotein</keyword>
<accession>A0A2S0N7N6</accession>
<evidence type="ECO:0000256" key="4">
    <source>
        <dbReference type="ARBA" id="ARBA00022543"/>
    </source>
</evidence>
<evidence type="ECO:0000256" key="13">
    <source>
        <dbReference type="ARBA" id="ARBA00022991"/>
    </source>
</evidence>
<dbReference type="InterPro" id="IPR003018">
    <property type="entry name" value="GAF"/>
</dbReference>
<dbReference type="Gene3D" id="3.30.450.40">
    <property type="match status" value="1"/>
</dbReference>
<dbReference type="EC" id="2.7.13.3" evidence="2"/>
<feature type="domain" description="Response regulatory" evidence="16">
    <location>
        <begin position="1053"/>
        <end position="1163"/>
    </location>
</feature>
<keyword evidence="14" id="KW-0675">Receptor</keyword>
<feature type="domain" description="PAS" evidence="17">
    <location>
        <begin position="326"/>
        <end position="396"/>
    </location>
</feature>
<keyword evidence="7" id="KW-0285">Flavoprotein</keyword>
<organism evidence="19 20">
    <name type="scientific">Phreatobacter cathodiphilus</name>
    <dbReference type="NCBI Taxonomy" id="1868589"/>
    <lineage>
        <taxon>Bacteria</taxon>
        <taxon>Pseudomonadati</taxon>
        <taxon>Pseudomonadota</taxon>
        <taxon>Alphaproteobacteria</taxon>
        <taxon>Hyphomicrobiales</taxon>
        <taxon>Phreatobacteraceae</taxon>
        <taxon>Phreatobacter</taxon>
    </lineage>
</organism>
<dbReference type="Gene3D" id="3.30.450.20">
    <property type="entry name" value="PAS domain"/>
    <property type="match status" value="5"/>
</dbReference>
<dbReference type="Proteomes" id="UP000237889">
    <property type="component" value="Chromosome"/>
</dbReference>
<feature type="domain" description="PAC" evidence="18">
    <location>
        <begin position="399"/>
        <end position="451"/>
    </location>
</feature>
<dbReference type="InterPro" id="IPR013656">
    <property type="entry name" value="PAS_4"/>
</dbReference>
<feature type="domain" description="PAC" evidence="18">
    <location>
        <begin position="532"/>
        <end position="584"/>
    </location>
</feature>
<evidence type="ECO:0000259" key="17">
    <source>
        <dbReference type="PROSITE" id="PS50112"/>
    </source>
</evidence>
<evidence type="ECO:0000256" key="14">
    <source>
        <dbReference type="ARBA" id="ARBA00023170"/>
    </source>
</evidence>
<evidence type="ECO:0000313" key="19">
    <source>
        <dbReference type="EMBL" id="AVO44162.1"/>
    </source>
</evidence>
<dbReference type="AlphaFoldDB" id="A0A2S0N7N6"/>
<dbReference type="InterPro" id="IPR011102">
    <property type="entry name" value="Sig_transdc_His_kinase_HWE"/>
</dbReference>
<dbReference type="SMART" id="SM00091">
    <property type="entry name" value="PAS"/>
    <property type="match status" value="4"/>
</dbReference>
<evidence type="ECO:0000256" key="2">
    <source>
        <dbReference type="ARBA" id="ARBA00012438"/>
    </source>
</evidence>
<dbReference type="SMART" id="SM00448">
    <property type="entry name" value="REC"/>
    <property type="match status" value="1"/>
</dbReference>
<dbReference type="InterPro" id="IPR013655">
    <property type="entry name" value="PAS_fold_3"/>
</dbReference>
<dbReference type="GO" id="GO:0005524">
    <property type="term" value="F:ATP binding"/>
    <property type="evidence" value="ECO:0007669"/>
    <property type="project" value="UniProtKB-KW"/>
</dbReference>
<dbReference type="CDD" id="cd00130">
    <property type="entry name" value="PAS"/>
    <property type="match status" value="4"/>
</dbReference>
<dbReference type="InterPro" id="IPR035965">
    <property type="entry name" value="PAS-like_dom_sf"/>
</dbReference>
<keyword evidence="11" id="KW-0418">Kinase</keyword>
<evidence type="ECO:0000259" key="16">
    <source>
        <dbReference type="PROSITE" id="PS50110"/>
    </source>
</evidence>
<evidence type="ECO:0000313" key="20">
    <source>
        <dbReference type="Proteomes" id="UP000237889"/>
    </source>
</evidence>
<dbReference type="GO" id="GO:0009881">
    <property type="term" value="F:photoreceptor activity"/>
    <property type="evidence" value="ECO:0007669"/>
    <property type="project" value="UniProtKB-KW"/>
</dbReference>
<dbReference type="SMART" id="SM00065">
    <property type="entry name" value="GAF"/>
    <property type="match status" value="1"/>
</dbReference>
<keyword evidence="6" id="KW-0716">Sensory transduction</keyword>
<keyword evidence="10" id="KW-0547">Nucleotide-binding</keyword>
<dbReference type="InterPro" id="IPR000700">
    <property type="entry name" value="PAS-assoc_C"/>
</dbReference>
<dbReference type="RefSeq" id="WP_106747492.1">
    <property type="nucleotide sequence ID" value="NZ_CP027668.1"/>
</dbReference>
<evidence type="ECO:0000256" key="1">
    <source>
        <dbReference type="ARBA" id="ARBA00000085"/>
    </source>
</evidence>
<evidence type="ECO:0000256" key="3">
    <source>
        <dbReference type="ARBA" id="ARBA00021740"/>
    </source>
</evidence>
<dbReference type="InterPro" id="IPR036890">
    <property type="entry name" value="HATPase_C_sf"/>
</dbReference>
<dbReference type="SUPFAM" id="SSF55781">
    <property type="entry name" value="GAF domain-like"/>
    <property type="match status" value="1"/>
</dbReference>
<dbReference type="Pfam" id="PF07536">
    <property type="entry name" value="HWE_HK"/>
    <property type="match status" value="1"/>
</dbReference>
<evidence type="ECO:0000256" key="8">
    <source>
        <dbReference type="ARBA" id="ARBA00022643"/>
    </source>
</evidence>
<dbReference type="GO" id="GO:0000160">
    <property type="term" value="P:phosphorelay signal transduction system"/>
    <property type="evidence" value="ECO:0007669"/>
    <property type="project" value="InterPro"/>
</dbReference>
<keyword evidence="12" id="KW-0067">ATP-binding</keyword>
<feature type="domain" description="PAS" evidence="17">
    <location>
        <begin position="459"/>
        <end position="529"/>
    </location>
</feature>
<evidence type="ECO:0000256" key="5">
    <source>
        <dbReference type="ARBA" id="ARBA00022553"/>
    </source>
</evidence>
<dbReference type="KEGG" id="phr:C6569_03270"/>
<dbReference type="InterPro" id="IPR052162">
    <property type="entry name" value="Sensor_kinase/Photoreceptor"/>
</dbReference>
<evidence type="ECO:0000256" key="10">
    <source>
        <dbReference type="ARBA" id="ARBA00022741"/>
    </source>
</evidence>
<dbReference type="PANTHER" id="PTHR43304:SF1">
    <property type="entry name" value="PAC DOMAIN-CONTAINING PROTEIN"/>
    <property type="match status" value="1"/>
</dbReference>
<sequence>MDTPKFLAGGGLMGERIRSFDWSAHPLGAPAAWPASLRSAVAICLNSAFPTAVYWGRDLLLIYNDAWAPIPGERHPWALGRTGAEVWSDIWPVVGPQFARVLSTGEGFSVFDQMLPMQRLGRVHETYWNYSFTPILDEDGQVVGILNQGNETTDRVLGLRRQEFKLKLEAALRQESDGRAIMLAAAGALGRHLGANRVGYGEVLLDDATVSLDVCWADGVAPISGRFPLDSFGAEDIARQRRGLTQSCDDVLADPGQDAAVWTALDTRAYASVPLIRHGRFSASLYVNFREPHAWTSEEIQLIEETGARTWEAVERARAEDDLRESEARFRNIADSSPVMMWVTDASGYCTYLNRLWYDFTGQTQEEAEGFGWLSATHPDDRAMAEEIFREANAAHKPFRLEYRLRRVDGAYRWAIDAAAPRFSPSGEFLGYVGSVIDIDERRNVEEALRQSGELLRQSEDRLRTLTNVIPSFVWFATVDGDLHYLNERWYEFTGQSPAEALPNGWAAALHPEDADRTARAWAQARERAEPYRIEMRYRRHDGAYRWYVAQAEPLRDETGAVTAWFGTSTDIHEQREAKERLELALDSGAIQGTWVWDVPGDRVTADERFARTFGIDIDEARTGFPLTKAVAAIHPDDQAAVRDAIQGALDTGGSYRCEYRVRNSDGVYRWVEASGKVELSADGGPLRFPGVAVDVEARRALEADRDRATSLLQAFFDTFPGAAYAKDLEGRILLGNRGFAEATGLPPEAFLGKTALAFMADADQAGAIMANDREVMTTGVARQVEEDVVQPDGTLLQWLSIKTPLRAADGSVAGLVGVSLDMTERRQADDRARLLAREVDHRAKNLLSVVQSVVQLTKSADVAAFKAAVSGRIHALARAHSLLAESRWQGVNLDTLVREELAPFARPGADRIHIEGPSLRLRPAASQALALALHELATNATKYGALSLEQGSLDVSWRYAGAPSSRTLELTWRERGGPPVQPPGRKGFGSTVIRTSVERQLGGEVRLDWDPEGLSCRIDVPAEELEAMAQPAMPEVPELAGAVEAPAVSGRRVLIVEDEALIAMELEQTVIELGCEVTGPAASCEAALAIIAQAPPDLAVLDVNLGRETSRPVAEALQRLGVPFIYCTGYAEPLDDGAPQAAAVIRKPFDVKSLGDAIRRLSETPG</sequence>
<evidence type="ECO:0000256" key="11">
    <source>
        <dbReference type="ARBA" id="ARBA00022777"/>
    </source>
</evidence>
<feature type="domain" description="PAC" evidence="18">
    <location>
        <begin position="656"/>
        <end position="708"/>
    </location>
</feature>
<feature type="domain" description="PAC" evidence="18">
    <location>
        <begin position="783"/>
        <end position="835"/>
    </location>
</feature>
<dbReference type="Pfam" id="PF01590">
    <property type="entry name" value="GAF"/>
    <property type="match status" value="1"/>
</dbReference>
<keyword evidence="4" id="KW-0600">Photoreceptor protein</keyword>
<reference evidence="19 20" key="1">
    <citation type="submission" date="2018-03" db="EMBL/GenBank/DDBJ databases">
        <title>Genome sequencing of Phreatobacter sp.</title>
        <authorList>
            <person name="Kim S.-J."/>
            <person name="Heo J."/>
            <person name="Kwon S.-W."/>
        </authorList>
    </citation>
    <scope>NUCLEOTIDE SEQUENCE [LARGE SCALE GENOMIC DNA]</scope>
    <source>
        <strain evidence="19 20">S-12</strain>
    </source>
</reference>
<dbReference type="PANTHER" id="PTHR43304">
    <property type="entry name" value="PHYTOCHROME-LIKE PROTEIN CPH1"/>
    <property type="match status" value="1"/>
</dbReference>
<dbReference type="PROSITE" id="PS50112">
    <property type="entry name" value="PAS"/>
    <property type="match status" value="4"/>
</dbReference>
<dbReference type="SUPFAM" id="SSF52172">
    <property type="entry name" value="CheY-like"/>
    <property type="match status" value="1"/>
</dbReference>
<dbReference type="SMART" id="SM00911">
    <property type="entry name" value="HWE_HK"/>
    <property type="match status" value="1"/>
</dbReference>
<name>A0A2S0N7N6_9HYPH</name>
<dbReference type="InterPro" id="IPR011006">
    <property type="entry name" value="CheY-like_superfamily"/>
</dbReference>
<evidence type="ECO:0000256" key="6">
    <source>
        <dbReference type="ARBA" id="ARBA00022606"/>
    </source>
</evidence>
<dbReference type="GO" id="GO:0004673">
    <property type="term" value="F:protein histidine kinase activity"/>
    <property type="evidence" value="ECO:0007669"/>
    <property type="project" value="UniProtKB-EC"/>
</dbReference>
<dbReference type="InterPro" id="IPR000014">
    <property type="entry name" value="PAS"/>
</dbReference>
<keyword evidence="13" id="KW-0157">Chromophore</keyword>
<feature type="domain" description="PAS" evidence="17">
    <location>
        <begin position="578"/>
        <end position="653"/>
    </location>
</feature>
<dbReference type="Pfam" id="PF08447">
    <property type="entry name" value="PAS_3"/>
    <property type="match status" value="3"/>
</dbReference>
<evidence type="ECO:0000256" key="7">
    <source>
        <dbReference type="ARBA" id="ARBA00022630"/>
    </source>
</evidence>
<gene>
    <name evidence="19" type="ORF">C6569_03270</name>
</gene>